<dbReference type="AlphaFoldDB" id="A0A932GRN2"/>
<protein>
    <submittedName>
        <fullName evidence="5">Penicillin-binding protein activator</fullName>
    </submittedName>
</protein>
<reference evidence="5" key="1">
    <citation type="submission" date="2020-07" db="EMBL/GenBank/DDBJ databases">
        <title>Huge and variable diversity of episymbiotic CPR bacteria and DPANN archaea in groundwater ecosystems.</title>
        <authorList>
            <person name="He C.Y."/>
            <person name="Keren R."/>
            <person name="Whittaker M."/>
            <person name="Farag I.F."/>
            <person name="Doudna J."/>
            <person name="Cate J.H.D."/>
            <person name="Banfield J.F."/>
        </authorList>
    </citation>
    <scope>NUCLEOTIDE SEQUENCE</scope>
    <source>
        <strain evidence="5">NC_groundwater_717_Ag_S-0.2um_59_8</strain>
    </source>
</reference>
<comment type="similarity">
    <text evidence="1">Belongs to the leucine-binding protein family.</text>
</comment>
<dbReference type="PANTHER" id="PTHR30483">
    <property type="entry name" value="LEUCINE-SPECIFIC-BINDING PROTEIN"/>
    <property type="match status" value="1"/>
</dbReference>
<gene>
    <name evidence="5" type="ORF">HYY65_12625</name>
</gene>
<dbReference type="Gene3D" id="3.40.50.2300">
    <property type="match status" value="2"/>
</dbReference>
<evidence type="ECO:0000259" key="4">
    <source>
        <dbReference type="Pfam" id="PF13458"/>
    </source>
</evidence>
<dbReference type="PANTHER" id="PTHR30483:SF6">
    <property type="entry name" value="PERIPLASMIC BINDING PROTEIN OF ABC TRANSPORTER FOR NATURAL AMINO ACIDS"/>
    <property type="match status" value="1"/>
</dbReference>
<name>A0A932GRN2_UNCTE</name>
<feature type="chain" id="PRO_5038070777" evidence="3">
    <location>
        <begin position="31"/>
        <end position="405"/>
    </location>
</feature>
<evidence type="ECO:0000313" key="6">
    <source>
        <dbReference type="Proteomes" id="UP000741360"/>
    </source>
</evidence>
<dbReference type="InterPro" id="IPR051010">
    <property type="entry name" value="BCAA_transport"/>
</dbReference>
<dbReference type="Proteomes" id="UP000741360">
    <property type="component" value="Unassembled WGS sequence"/>
</dbReference>
<feature type="domain" description="Leucine-binding protein" evidence="4">
    <location>
        <begin position="34"/>
        <end position="376"/>
    </location>
</feature>
<dbReference type="Pfam" id="PF13458">
    <property type="entry name" value="Peripla_BP_6"/>
    <property type="match status" value="1"/>
</dbReference>
<sequence>MQKAKRQSLGSCSVVLVCLLVLAFAGPALSAQSPIKVGLLLPYTSVFAVQGTDTTKGFELYLDQAGWKAGGREIQLTKEDTEVKPDVGLAKLRKMIERDQVKLVVGPVSSAVALAIHDYVNREKVPLIIPVAFTRLLTAPDKAGPSVFRLIETTDQSNYPMGEWVFKNTPYRRVIIMASDFVAGRDSVSAFMAGFKNAGGTIVREIYPPLNIQDFGPYLSRLVSENADAVYAWFAGSDAIRFLKQYAEYGLKGKTPLLGYNTLTDDTILPAIGDAAIGVISVGHYSASLESEENTAFVRAYRAKYGSAPTRYSEEGYTSAQLAVAAIEDLKGGIDNKDQFLEAIRRVAPKIKAVRGPIRFDRYQQVITNIYVMKTDKVGGQLVNSIIARIPEVSQEATWGWWQKK</sequence>
<organism evidence="5 6">
    <name type="scientific">Tectimicrobiota bacterium</name>
    <dbReference type="NCBI Taxonomy" id="2528274"/>
    <lineage>
        <taxon>Bacteria</taxon>
        <taxon>Pseudomonadati</taxon>
        <taxon>Nitrospinota/Tectimicrobiota group</taxon>
        <taxon>Candidatus Tectimicrobiota</taxon>
    </lineage>
</organism>
<dbReference type="EMBL" id="JACPSX010000242">
    <property type="protein sequence ID" value="MBI3015869.1"/>
    <property type="molecule type" value="Genomic_DNA"/>
</dbReference>
<accession>A0A932GRN2</accession>
<proteinExistence type="inferred from homology"/>
<evidence type="ECO:0000313" key="5">
    <source>
        <dbReference type="EMBL" id="MBI3015869.1"/>
    </source>
</evidence>
<evidence type="ECO:0000256" key="1">
    <source>
        <dbReference type="ARBA" id="ARBA00010062"/>
    </source>
</evidence>
<dbReference type="InterPro" id="IPR028081">
    <property type="entry name" value="Leu-bd"/>
</dbReference>
<dbReference type="SUPFAM" id="SSF53822">
    <property type="entry name" value="Periplasmic binding protein-like I"/>
    <property type="match status" value="1"/>
</dbReference>
<feature type="signal peptide" evidence="3">
    <location>
        <begin position="1"/>
        <end position="30"/>
    </location>
</feature>
<evidence type="ECO:0000256" key="2">
    <source>
        <dbReference type="ARBA" id="ARBA00022729"/>
    </source>
</evidence>
<evidence type="ECO:0000256" key="3">
    <source>
        <dbReference type="SAM" id="SignalP"/>
    </source>
</evidence>
<comment type="caution">
    <text evidence="5">The sequence shown here is derived from an EMBL/GenBank/DDBJ whole genome shotgun (WGS) entry which is preliminary data.</text>
</comment>
<keyword evidence="2 3" id="KW-0732">Signal</keyword>
<dbReference type="InterPro" id="IPR028082">
    <property type="entry name" value="Peripla_BP_I"/>
</dbReference>